<gene>
    <name evidence="3" type="ORF">HCA46_08770</name>
</gene>
<accession>A0A7X0XQN8</accession>
<dbReference type="PANTHER" id="PTHR43236">
    <property type="entry name" value="ANTITOXIN HIGA1"/>
    <property type="match status" value="1"/>
</dbReference>
<dbReference type="Pfam" id="PF06114">
    <property type="entry name" value="Peptidase_M78"/>
    <property type="match status" value="1"/>
</dbReference>
<dbReference type="InterPro" id="IPR010982">
    <property type="entry name" value="Lambda_DNA-bd_dom_sf"/>
</dbReference>
<comment type="similarity">
    <text evidence="1">Belongs to the short-chain fatty acyl-CoA assimilation regulator (ScfR) family.</text>
</comment>
<dbReference type="InterPro" id="IPR010359">
    <property type="entry name" value="IrrE_HExxH"/>
</dbReference>
<evidence type="ECO:0000313" key="4">
    <source>
        <dbReference type="Proteomes" id="UP000547643"/>
    </source>
</evidence>
<evidence type="ECO:0000313" key="3">
    <source>
        <dbReference type="EMBL" id="MBC1778928.1"/>
    </source>
</evidence>
<reference evidence="3 4" key="1">
    <citation type="submission" date="2020-03" db="EMBL/GenBank/DDBJ databases">
        <title>Soil Listeria distribution.</title>
        <authorList>
            <person name="Liao J."/>
            <person name="Wiedmann M."/>
        </authorList>
    </citation>
    <scope>NUCLEOTIDE SEQUENCE [LARGE SCALE GENOMIC DNA]</scope>
    <source>
        <strain evidence="3 4">FSL L7-1017</strain>
    </source>
</reference>
<dbReference type="PANTHER" id="PTHR43236:SF1">
    <property type="entry name" value="BLL7220 PROTEIN"/>
    <property type="match status" value="1"/>
</dbReference>
<dbReference type="SUPFAM" id="SSF47413">
    <property type="entry name" value="lambda repressor-like DNA-binding domains"/>
    <property type="match status" value="1"/>
</dbReference>
<proteinExistence type="inferred from homology"/>
<dbReference type="RefSeq" id="WP_185494954.1">
    <property type="nucleotide sequence ID" value="NZ_JAARUV010000002.1"/>
</dbReference>
<dbReference type="Proteomes" id="UP000547643">
    <property type="component" value="Unassembled WGS sequence"/>
</dbReference>
<dbReference type="GO" id="GO:0003677">
    <property type="term" value="F:DNA binding"/>
    <property type="evidence" value="ECO:0007669"/>
    <property type="project" value="InterPro"/>
</dbReference>
<dbReference type="AlphaFoldDB" id="A0A7X0XQN8"/>
<dbReference type="SMART" id="SM00530">
    <property type="entry name" value="HTH_XRE"/>
    <property type="match status" value="1"/>
</dbReference>
<dbReference type="Gene3D" id="1.10.10.2910">
    <property type="match status" value="1"/>
</dbReference>
<evidence type="ECO:0000256" key="1">
    <source>
        <dbReference type="ARBA" id="ARBA00007227"/>
    </source>
</evidence>
<dbReference type="Gene3D" id="1.10.260.40">
    <property type="entry name" value="lambda repressor-like DNA-binding domains"/>
    <property type="match status" value="1"/>
</dbReference>
<dbReference type="InterPro" id="IPR052345">
    <property type="entry name" value="Rad_response_metalloprotease"/>
</dbReference>
<sequence length="387" mass="45162">MLHAKFNGDRLREARRFRSKSITELADTLGVTKQMISKYENMNASPSRDVVFRMTQTLGFSREYFYDKDKFEMKSSGTFFRSRLTSTQKEKVPVEYVKKWAAVLRHFLEIYVDFPELPKITNIEMHSSIEEQAQSLRDDWDIGEKPVDNLMRLLEEKGFVVASVFNGAEKVDAMSSYIKIDGKGYYIIILEGGNYSFYREQFSIAHELGHWLLHSEQVNPQELEMEEYKKMEQEANEFAANFLLPKIPFQNDVKVDPTNLDYYITLKRKWNVSIAMMVMRAFSLGIINSEEYKRMQRQLSYRGWRTNEPMDSVKHISEPIAMKQAVELLVENSILKGYEIPKEFMANYGVALPISLIEQIANVDDSYLEYKEPQIVSLVDIRKANNS</sequence>
<feature type="domain" description="HTH cro/C1-type" evidence="2">
    <location>
        <begin position="11"/>
        <end position="65"/>
    </location>
</feature>
<dbReference type="InterPro" id="IPR001387">
    <property type="entry name" value="Cro/C1-type_HTH"/>
</dbReference>
<protein>
    <submittedName>
        <fullName evidence="3">ImmA/IrrE family metallo-endopeptidase</fullName>
    </submittedName>
</protein>
<dbReference type="PROSITE" id="PS50943">
    <property type="entry name" value="HTH_CROC1"/>
    <property type="match status" value="1"/>
</dbReference>
<comment type="caution">
    <text evidence="3">The sequence shown here is derived from an EMBL/GenBank/DDBJ whole genome shotgun (WGS) entry which is preliminary data.</text>
</comment>
<name>A0A7X0XQN8_9LIST</name>
<dbReference type="EMBL" id="JAARUV010000002">
    <property type="protein sequence ID" value="MBC1778928.1"/>
    <property type="molecule type" value="Genomic_DNA"/>
</dbReference>
<dbReference type="Pfam" id="PF01381">
    <property type="entry name" value="HTH_3"/>
    <property type="match status" value="1"/>
</dbReference>
<organism evidence="3 4">
    <name type="scientific">Listeria booriae</name>
    <dbReference type="NCBI Taxonomy" id="1552123"/>
    <lineage>
        <taxon>Bacteria</taxon>
        <taxon>Bacillati</taxon>
        <taxon>Bacillota</taxon>
        <taxon>Bacilli</taxon>
        <taxon>Bacillales</taxon>
        <taxon>Listeriaceae</taxon>
        <taxon>Listeria</taxon>
    </lineage>
</organism>
<evidence type="ECO:0000259" key="2">
    <source>
        <dbReference type="PROSITE" id="PS50943"/>
    </source>
</evidence>
<dbReference type="CDD" id="cd00093">
    <property type="entry name" value="HTH_XRE"/>
    <property type="match status" value="1"/>
</dbReference>